<dbReference type="InterPro" id="IPR009617">
    <property type="entry name" value="Seipin"/>
</dbReference>
<dbReference type="GO" id="GO:0006629">
    <property type="term" value="P:lipid metabolic process"/>
    <property type="evidence" value="ECO:0007669"/>
    <property type="project" value="UniProtKB-KW"/>
</dbReference>
<evidence type="ECO:0000313" key="9">
    <source>
        <dbReference type="WBParaSite" id="EEL_0000955501-mRNA-1"/>
    </source>
</evidence>
<reference evidence="9" key="1">
    <citation type="submission" date="2017-02" db="UniProtKB">
        <authorList>
            <consortium name="WormBaseParasite"/>
        </authorList>
    </citation>
    <scope>IDENTIFICATION</scope>
</reference>
<dbReference type="WBParaSite" id="EEL_0000955501-mRNA-1">
    <property type="protein sequence ID" value="EEL_0000955501-mRNA-1"/>
    <property type="gene ID" value="EEL_0000955501"/>
</dbReference>
<keyword evidence="2 7" id="KW-0812">Transmembrane</keyword>
<dbReference type="GO" id="GO:0140042">
    <property type="term" value="P:lipid droplet formation"/>
    <property type="evidence" value="ECO:0007669"/>
    <property type="project" value="UniProtKB-ARBA"/>
</dbReference>
<keyword evidence="6 7" id="KW-0472">Membrane</keyword>
<keyword evidence="3" id="KW-0256">Endoplasmic reticulum</keyword>
<keyword evidence="4 7" id="KW-1133">Transmembrane helix</keyword>
<evidence type="ECO:0000256" key="7">
    <source>
        <dbReference type="SAM" id="Phobius"/>
    </source>
</evidence>
<comment type="subcellular location">
    <subcellularLocation>
        <location evidence="1">Endoplasmic reticulum membrane</location>
        <topology evidence="1">Multi-pass membrane protein</topology>
    </subcellularLocation>
</comment>
<feature type="transmembrane region" description="Helical" evidence="7">
    <location>
        <begin position="20"/>
        <end position="41"/>
    </location>
</feature>
<dbReference type="CDD" id="cd23995">
    <property type="entry name" value="Seipin_BSCL2_like"/>
    <property type="match status" value="1"/>
</dbReference>
<accession>A0A0R3S448</accession>
<keyword evidence="5" id="KW-0443">Lipid metabolism</keyword>
<proteinExistence type="predicted"/>
<evidence type="ECO:0000256" key="6">
    <source>
        <dbReference type="ARBA" id="ARBA00023136"/>
    </source>
</evidence>
<evidence type="ECO:0000256" key="3">
    <source>
        <dbReference type="ARBA" id="ARBA00022824"/>
    </source>
</evidence>
<organism evidence="8 9">
    <name type="scientific">Elaeophora elaphi</name>
    <dbReference type="NCBI Taxonomy" id="1147741"/>
    <lineage>
        <taxon>Eukaryota</taxon>
        <taxon>Metazoa</taxon>
        <taxon>Ecdysozoa</taxon>
        <taxon>Nematoda</taxon>
        <taxon>Chromadorea</taxon>
        <taxon>Rhabditida</taxon>
        <taxon>Spirurina</taxon>
        <taxon>Spiruromorpha</taxon>
        <taxon>Filarioidea</taxon>
        <taxon>Onchocercidae</taxon>
        <taxon>Elaeophora</taxon>
    </lineage>
</organism>
<evidence type="ECO:0000256" key="5">
    <source>
        <dbReference type="ARBA" id="ARBA00023098"/>
    </source>
</evidence>
<evidence type="ECO:0000256" key="2">
    <source>
        <dbReference type="ARBA" id="ARBA00022692"/>
    </source>
</evidence>
<sequence>MLLVQKVGSWIRDRFTLYHVIIAVFQLFGAFVMAIASPFLLRHLFLPSLVEYTIPLHFNFETCREQLAGICSFPTAVVDLSVENPKLSPKEYYEISVEIILSESTITANVGIFQAVIELVDQLNMKRTFRRSCFANKHHSVMYRIAQAWWNLVCRTLLFPAYFFGLLTALDDHKLEVSFTNRLVDSDLANTALLYVQLQNRFIEVFLNEDVKDSFIEYDLGNKEFILPNFAYQNLFKDFTLNELERSEITEDATFFIWHDLRSCYDKTSGSSLHLRQQSKQAKQ</sequence>
<dbReference type="AlphaFoldDB" id="A0A0R3S448"/>
<name>A0A0R3S448_9BILA</name>
<dbReference type="STRING" id="1147741.A0A0R3S448"/>
<evidence type="ECO:0000256" key="1">
    <source>
        <dbReference type="ARBA" id="ARBA00004477"/>
    </source>
</evidence>
<evidence type="ECO:0000256" key="4">
    <source>
        <dbReference type="ARBA" id="ARBA00022989"/>
    </source>
</evidence>
<dbReference type="Proteomes" id="UP000050640">
    <property type="component" value="Unplaced"/>
</dbReference>
<keyword evidence="8" id="KW-1185">Reference proteome</keyword>
<evidence type="ECO:0000313" key="8">
    <source>
        <dbReference type="Proteomes" id="UP000050640"/>
    </source>
</evidence>
<protein>
    <submittedName>
        <fullName evidence="9">Seipin</fullName>
    </submittedName>
</protein>
<dbReference type="Pfam" id="PF06775">
    <property type="entry name" value="Seipin"/>
    <property type="match status" value="1"/>
</dbReference>
<dbReference type="GO" id="GO:0005789">
    <property type="term" value="C:endoplasmic reticulum membrane"/>
    <property type="evidence" value="ECO:0007669"/>
    <property type="project" value="UniProtKB-SubCell"/>
</dbReference>